<proteinExistence type="predicted"/>
<evidence type="ECO:0000313" key="4">
    <source>
        <dbReference type="EMBL" id="CAK9006844.1"/>
    </source>
</evidence>
<feature type="transmembrane region" description="Helical" evidence="3">
    <location>
        <begin position="98"/>
        <end position="119"/>
    </location>
</feature>
<feature type="compositionally biased region" description="Basic and acidic residues" evidence="2">
    <location>
        <begin position="530"/>
        <end position="539"/>
    </location>
</feature>
<dbReference type="EMBL" id="CAXAMM010005324">
    <property type="protein sequence ID" value="CAK9006844.1"/>
    <property type="molecule type" value="Genomic_DNA"/>
</dbReference>
<reference evidence="4 5" key="1">
    <citation type="submission" date="2024-02" db="EMBL/GenBank/DDBJ databases">
        <authorList>
            <person name="Chen Y."/>
            <person name="Shah S."/>
            <person name="Dougan E. K."/>
            <person name="Thang M."/>
            <person name="Chan C."/>
        </authorList>
    </citation>
    <scope>NUCLEOTIDE SEQUENCE [LARGE SCALE GENOMIC DNA]</scope>
</reference>
<organism evidence="4 5">
    <name type="scientific">Durusdinium trenchii</name>
    <dbReference type="NCBI Taxonomy" id="1381693"/>
    <lineage>
        <taxon>Eukaryota</taxon>
        <taxon>Sar</taxon>
        <taxon>Alveolata</taxon>
        <taxon>Dinophyceae</taxon>
        <taxon>Suessiales</taxon>
        <taxon>Symbiodiniaceae</taxon>
        <taxon>Durusdinium</taxon>
    </lineage>
</organism>
<feature type="transmembrane region" description="Helical" evidence="3">
    <location>
        <begin position="30"/>
        <end position="49"/>
    </location>
</feature>
<gene>
    <name evidence="4" type="ORF">SCF082_LOCUS9199</name>
</gene>
<feature type="region of interest" description="Disordered" evidence="2">
    <location>
        <begin position="515"/>
        <end position="571"/>
    </location>
</feature>
<evidence type="ECO:0000313" key="5">
    <source>
        <dbReference type="Proteomes" id="UP001642464"/>
    </source>
</evidence>
<comment type="caution">
    <text evidence="4">The sequence shown here is derived from an EMBL/GenBank/DDBJ whole genome shotgun (WGS) entry which is preliminary data.</text>
</comment>
<feature type="coiled-coil region" evidence="1">
    <location>
        <begin position="376"/>
        <end position="403"/>
    </location>
</feature>
<sequence length="571" mass="61148">MAGPPALLAARAQVRTAALAAELLQLGVSGGLLVGEAAAAVSIGDGLLFKGSEGAAEAVAVACLTSIPMVSAFAAALLCCDPSSASGSGTVSSGLARTFQVLAALAILEVIFLCITGVFQPSMHALAWPLAVAVCFSRAAVAWSTRVLPAATASSRPGPVGVRPPRLLRKTNVAEKSQQTELKVKLQFPELDFDEMQTSEEWREKLLQHFRRDQGISAEICDHLQIELAQGVVEILVPPEAQEVVAVLEAPPNPVVLSYQGTDAFANISVLGKGHAFAQRKCAIATTAMSQVKRLQEQLQNELQSMMTSCRQSIQDLDGKVQTLEDDTAEQQRRVQSLEAKAKLQLRLAQSELPREMPRVARDPDVSPEAVAAMAKRLVERTRKDLEAQMAVLQHQFGQVSRELESLTRAAALVRAGECDASARTLRKYLVDALVRPSTLEEAQHLALRLLSQALDAATLLSAHALAPKSEAKAPVEIFAKYESTVETRRIHEELLTQRLQELLAAGVSDAATALHPHPLHPLHPSPTDTLDKPSKMPEEGPTSPKFLPPMPIGFRGEGTDSPPSSDGFAP</sequence>
<keyword evidence="3" id="KW-0472">Membrane</keyword>
<feature type="transmembrane region" description="Helical" evidence="3">
    <location>
        <begin position="58"/>
        <end position="78"/>
    </location>
</feature>
<keyword evidence="3" id="KW-1133">Transmembrane helix</keyword>
<dbReference type="Proteomes" id="UP001642464">
    <property type="component" value="Unassembled WGS sequence"/>
</dbReference>
<keyword evidence="5" id="KW-1185">Reference proteome</keyword>
<name>A0ABP0IXP9_9DINO</name>
<protein>
    <submittedName>
        <fullName evidence="4">Uncharacterized protein</fullName>
    </submittedName>
</protein>
<feature type="coiled-coil region" evidence="1">
    <location>
        <begin position="285"/>
        <end position="341"/>
    </location>
</feature>
<evidence type="ECO:0000256" key="3">
    <source>
        <dbReference type="SAM" id="Phobius"/>
    </source>
</evidence>
<keyword evidence="1" id="KW-0175">Coiled coil</keyword>
<keyword evidence="3" id="KW-0812">Transmembrane</keyword>
<evidence type="ECO:0000256" key="1">
    <source>
        <dbReference type="SAM" id="Coils"/>
    </source>
</evidence>
<accession>A0ABP0IXP9</accession>
<evidence type="ECO:0000256" key="2">
    <source>
        <dbReference type="SAM" id="MobiDB-lite"/>
    </source>
</evidence>